<proteinExistence type="predicted"/>
<organism evidence="1 2">
    <name type="scientific">phage Lak_Megaphage_RVC_AP3_GC26</name>
    <dbReference type="NCBI Taxonomy" id="3109225"/>
    <lineage>
        <taxon>Viruses</taxon>
        <taxon>Duplodnaviria</taxon>
        <taxon>Heunggongvirae</taxon>
        <taxon>Uroviricota</taxon>
        <taxon>Caudoviricetes</taxon>
        <taxon>Caudoviricetes code 15 clade</taxon>
    </lineage>
</organism>
<accession>A0ABZ0Z3H9</accession>
<name>A0ABZ0Z3H9_9CAUD</name>
<evidence type="ECO:0000313" key="1">
    <source>
        <dbReference type="EMBL" id="WQJ51636.1"/>
    </source>
</evidence>
<sequence>MTKDDLIKKFPKPQFSKFPDSKITELIDLCFDTAKSYHQINEMIYNYIKHNFAHSTYLIFESDTVNGELSKDEFENNFNYESFNAWYYGYLSKDNYNTLLKYGEYLNGRTIDIPTYSMQDWIKDVEIYFKLTHKSHRTLFDACKLISDIIYKDVFDENYQSLRTKYHTKQTLMLQGLGILLKQNSMSKVTNENKEKFYKELMKYFMYPKYFGYMKENYRYSLSKKKLPRKTKKFLHNPIVNNISGRNRFNKIKQNLFYNRIYSDYGPYGEFLNIFRNAGISDEIARKICPWKESAMINYEDMSVVVNGIYY</sequence>
<dbReference type="Proteomes" id="UP001348805">
    <property type="component" value="Segment"/>
</dbReference>
<keyword evidence="2" id="KW-1185">Reference proteome</keyword>
<protein>
    <submittedName>
        <fullName evidence="1">Uncharacterized protein</fullName>
    </submittedName>
</protein>
<evidence type="ECO:0000313" key="2">
    <source>
        <dbReference type="Proteomes" id="UP001348805"/>
    </source>
</evidence>
<reference evidence="1 2" key="1">
    <citation type="submission" date="2023-11" db="EMBL/GenBank/DDBJ databases">
        <authorList>
            <person name="Cook R."/>
            <person name="Crisci M."/>
            <person name="Pye H."/>
            <person name="Adriaenssens E."/>
            <person name="Santini J."/>
        </authorList>
    </citation>
    <scope>NUCLEOTIDE SEQUENCE [LARGE SCALE GENOMIC DNA]</scope>
    <source>
        <strain evidence="1">Lak_Megaphage_RVC_AP3_GC26</strain>
    </source>
</reference>
<dbReference type="EMBL" id="OR769219">
    <property type="protein sequence ID" value="WQJ51636.1"/>
    <property type="molecule type" value="Genomic_DNA"/>
</dbReference>